<evidence type="ECO:0000256" key="9">
    <source>
        <dbReference type="ARBA" id="ARBA00023303"/>
    </source>
</evidence>
<evidence type="ECO:0000256" key="13">
    <source>
        <dbReference type="HAMAP-Rule" id="MF_00454"/>
    </source>
</evidence>
<evidence type="ECO:0000256" key="7">
    <source>
        <dbReference type="ARBA" id="ARBA00023065"/>
    </source>
</evidence>
<keyword evidence="4 13" id="KW-0812">Transmembrane</keyword>
<accession>A0A7Y0F261</accession>
<keyword evidence="5 13" id="KW-0479">Metal-binding</keyword>
<evidence type="ECO:0000256" key="12">
    <source>
        <dbReference type="ARBA" id="ARBA00049940"/>
    </source>
</evidence>
<evidence type="ECO:0000256" key="1">
    <source>
        <dbReference type="ARBA" id="ARBA00004651"/>
    </source>
</evidence>
<reference evidence="14 15" key="1">
    <citation type="submission" date="2020-02" db="EMBL/GenBank/DDBJ databases">
        <title>Characterization of phylogenetic diversity of novel bifidobacterial species isolated in Czech ZOOs.</title>
        <authorList>
            <person name="Lugli G.A."/>
            <person name="Vera N.B."/>
            <person name="Ventura M."/>
        </authorList>
    </citation>
    <scope>NUCLEOTIDE SEQUENCE [LARGE SCALE GENOMIC DNA]</scope>
    <source>
        <strain evidence="14 15">DSM 109958</strain>
    </source>
</reference>
<dbReference type="Proteomes" id="UP000588277">
    <property type="component" value="Unassembled WGS sequence"/>
</dbReference>
<comment type="catalytic activity">
    <reaction evidence="11">
        <text>fluoride(in) = fluoride(out)</text>
        <dbReference type="Rhea" id="RHEA:76159"/>
        <dbReference type="ChEBI" id="CHEBI:17051"/>
    </reaction>
    <physiologicalReaction direction="left-to-right" evidence="11">
        <dbReference type="Rhea" id="RHEA:76160"/>
    </physiologicalReaction>
</comment>
<dbReference type="InterPro" id="IPR003691">
    <property type="entry name" value="FluC"/>
</dbReference>
<organism evidence="14 15">
    <name type="scientific">Bifidobacterium moraviense</name>
    <dbReference type="NCBI Taxonomy" id="2675323"/>
    <lineage>
        <taxon>Bacteria</taxon>
        <taxon>Bacillati</taxon>
        <taxon>Actinomycetota</taxon>
        <taxon>Actinomycetes</taxon>
        <taxon>Bifidobacteriales</taxon>
        <taxon>Bifidobacteriaceae</taxon>
        <taxon>Bifidobacterium</taxon>
    </lineage>
</organism>
<keyword evidence="2 13" id="KW-0813">Transport</keyword>
<evidence type="ECO:0000313" key="14">
    <source>
        <dbReference type="EMBL" id="NMN00661.1"/>
    </source>
</evidence>
<evidence type="ECO:0000256" key="2">
    <source>
        <dbReference type="ARBA" id="ARBA00022448"/>
    </source>
</evidence>
<comment type="function">
    <text evidence="12 13">Fluoride-specific ion channel. Important for reducing fluoride concentration in the cell, thus reducing its toxicity.</text>
</comment>
<dbReference type="HAMAP" id="MF_00454">
    <property type="entry name" value="FluC"/>
    <property type="match status" value="1"/>
</dbReference>
<feature type="transmembrane region" description="Helical" evidence="13">
    <location>
        <begin position="95"/>
        <end position="120"/>
    </location>
</feature>
<evidence type="ECO:0000256" key="8">
    <source>
        <dbReference type="ARBA" id="ARBA00023136"/>
    </source>
</evidence>
<dbReference type="PANTHER" id="PTHR28259:SF16">
    <property type="entry name" value="FLUORIDE-SPECIFIC ION CHANNEL FLUC 2"/>
    <property type="match status" value="1"/>
</dbReference>
<evidence type="ECO:0000256" key="6">
    <source>
        <dbReference type="ARBA" id="ARBA00022989"/>
    </source>
</evidence>
<evidence type="ECO:0000313" key="15">
    <source>
        <dbReference type="Proteomes" id="UP000588277"/>
    </source>
</evidence>
<feature type="binding site" evidence="13">
    <location>
        <position position="74"/>
    </location>
    <ligand>
        <name>Na(+)</name>
        <dbReference type="ChEBI" id="CHEBI:29101"/>
        <note>structural</note>
    </ligand>
</feature>
<dbReference type="AlphaFoldDB" id="A0A7Y0F261"/>
<dbReference type="GO" id="GO:0062054">
    <property type="term" value="F:fluoride channel activity"/>
    <property type="evidence" value="ECO:0007669"/>
    <property type="project" value="UniProtKB-UniRule"/>
</dbReference>
<keyword evidence="9 13" id="KW-0407">Ion channel</keyword>
<dbReference type="RefSeq" id="WP_169275802.1">
    <property type="nucleotide sequence ID" value="NZ_JAAIIH010000008.1"/>
</dbReference>
<gene>
    <name evidence="13" type="primary">fluC</name>
    <name evidence="13" type="synonym">crcB</name>
    <name evidence="14" type="ORF">G1C96_1240</name>
</gene>
<sequence>MLTFLGVCLCGGLGAMARFVLNVSVQRWWKRPFPLHTFIINVIATFCAGIAAGASVAGVVPHSTYLLFLTGFLGGFSTFSTAMNEVVSLARSERFGVAAAYLVATMVVPIVCVALGFLLVTALR</sequence>
<dbReference type="PANTHER" id="PTHR28259">
    <property type="entry name" value="FLUORIDE EXPORT PROTEIN 1-RELATED"/>
    <property type="match status" value="1"/>
</dbReference>
<keyword evidence="8 13" id="KW-0472">Membrane</keyword>
<name>A0A7Y0F261_9BIFI</name>
<comment type="activity regulation">
    <text evidence="13">Na(+) is not transported, but it plays an essential structural role and its presence is essential for fluoride channel function.</text>
</comment>
<dbReference type="GO" id="GO:0140114">
    <property type="term" value="P:cellular detoxification of fluoride"/>
    <property type="evidence" value="ECO:0007669"/>
    <property type="project" value="UniProtKB-UniRule"/>
</dbReference>
<feature type="transmembrane region" description="Helical" evidence="13">
    <location>
        <begin position="64"/>
        <end position="83"/>
    </location>
</feature>
<evidence type="ECO:0000256" key="3">
    <source>
        <dbReference type="ARBA" id="ARBA00022475"/>
    </source>
</evidence>
<proteinExistence type="inferred from homology"/>
<comment type="subcellular location">
    <subcellularLocation>
        <location evidence="1 13">Cell membrane</location>
        <topology evidence="1 13">Multi-pass membrane protein</topology>
    </subcellularLocation>
</comment>
<protein>
    <recommendedName>
        <fullName evidence="13">Fluoride-specific ion channel FluC</fullName>
    </recommendedName>
</protein>
<keyword evidence="3 13" id="KW-1003">Cell membrane</keyword>
<feature type="transmembrane region" description="Helical" evidence="13">
    <location>
        <begin position="33"/>
        <end position="57"/>
    </location>
</feature>
<evidence type="ECO:0000256" key="10">
    <source>
        <dbReference type="ARBA" id="ARBA00035120"/>
    </source>
</evidence>
<evidence type="ECO:0000256" key="4">
    <source>
        <dbReference type="ARBA" id="ARBA00022692"/>
    </source>
</evidence>
<comment type="caution">
    <text evidence="14">The sequence shown here is derived from an EMBL/GenBank/DDBJ whole genome shotgun (WGS) entry which is preliminary data.</text>
</comment>
<evidence type="ECO:0000256" key="11">
    <source>
        <dbReference type="ARBA" id="ARBA00035585"/>
    </source>
</evidence>
<dbReference type="EMBL" id="JAAIIH010000008">
    <property type="protein sequence ID" value="NMN00661.1"/>
    <property type="molecule type" value="Genomic_DNA"/>
</dbReference>
<keyword evidence="6 13" id="KW-1133">Transmembrane helix</keyword>
<dbReference type="GO" id="GO:0005886">
    <property type="term" value="C:plasma membrane"/>
    <property type="evidence" value="ECO:0007669"/>
    <property type="project" value="UniProtKB-SubCell"/>
</dbReference>
<evidence type="ECO:0000256" key="5">
    <source>
        <dbReference type="ARBA" id="ARBA00022723"/>
    </source>
</evidence>
<comment type="similarity">
    <text evidence="10 13">Belongs to the fluoride channel Fluc/FEX (TC 1.A.43) family.</text>
</comment>
<dbReference type="GO" id="GO:0046872">
    <property type="term" value="F:metal ion binding"/>
    <property type="evidence" value="ECO:0007669"/>
    <property type="project" value="UniProtKB-KW"/>
</dbReference>
<keyword evidence="7 13" id="KW-0406">Ion transport</keyword>
<keyword evidence="15" id="KW-1185">Reference proteome</keyword>
<keyword evidence="13" id="KW-0915">Sodium</keyword>
<dbReference type="Pfam" id="PF02537">
    <property type="entry name" value="CRCB"/>
    <property type="match status" value="1"/>
</dbReference>
<feature type="binding site" evidence="13">
    <location>
        <position position="77"/>
    </location>
    <ligand>
        <name>Na(+)</name>
        <dbReference type="ChEBI" id="CHEBI:29101"/>
        <note>structural</note>
    </ligand>
</feature>